<evidence type="ECO:0000313" key="5">
    <source>
        <dbReference type="EMBL" id="OTF73306.1"/>
    </source>
</evidence>
<dbReference type="GO" id="GO:0005681">
    <property type="term" value="C:spliceosomal complex"/>
    <property type="evidence" value="ECO:0007669"/>
    <property type="project" value="TreeGrafter"/>
</dbReference>
<reference evidence="5 6" key="1">
    <citation type="submission" date="2017-03" db="EMBL/GenBank/DDBJ databases">
        <title>Genome Survey of Euroglyphus maynei.</title>
        <authorList>
            <person name="Arlian L.G."/>
            <person name="Morgan M.S."/>
            <person name="Rider S.D."/>
        </authorList>
    </citation>
    <scope>NUCLEOTIDE SEQUENCE [LARGE SCALE GENOMIC DNA]</scope>
    <source>
        <strain evidence="5">Arlian Lab</strain>
        <tissue evidence="5">Whole body</tissue>
    </source>
</reference>
<proteinExistence type="predicted"/>
<evidence type="ECO:0000259" key="4">
    <source>
        <dbReference type="Pfam" id="PF09429"/>
    </source>
</evidence>
<organism evidence="5 6">
    <name type="scientific">Euroglyphus maynei</name>
    <name type="common">Mayne's house dust mite</name>
    <dbReference type="NCBI Taxonomy" id="6958"/>
    <lineage>
        <taxon>Eukaryota</taxon>
        <taxon>Metazoa</taxon>
        <taxon>Ecdysozoa</taxon>
        <taxon>Arthropoda</taxon>
        <taxon>Chelicerata</taxon>
        <taxon>Arachnida</taxon>
        <taxon>Acari</taxon>
        <taxon>Acariformes</taxon>
        <taxon>Sarcoptiformes</taxon>
        <taxon>Astigmata</taxon>
        <taxon>Psoroptidia</taxon>
        <taxon>Analgoidea</taxon>
        <taxon>Pyroglyphidae</taxon>
        <taxon>Pyroglyphinae</taxon>
        <taxon>Euroglyphus</taxon>
    </lineage>
</organism>
<evidence type="ECO:0000256" key="2">
    <source>
        <dbReference type="ARBA" id="ARBA00023242"/>
    </source>
</evidence>
<evidence type="ECO:0000256" key="1">
    <source>
        <dbReference type="ARBA" id="ARBA00004123"/>
    </source>
</evidence>
<keyword evidence="6" id="KW-1185">Reference proteome</keyword>
<feature type="region of interest" description="Disordered" evidence="3">
    <location>
        <begin position="1"/>
        <end position="32"/>
    </location>
</feature>
<gene>
    <name evidence="5" type="ORF">BLA29_003148</name>
</gene>
<accession>A0A1Y3B108</accession>
<comment type="subcellular location">
    <subcellularLocation>
        <location evidence="1">Nucleus</location>
    </subcellularLocation>
</comment>
<evidence type="ECO:0000313" key="6">
    <source>
        <dbReference type="Proteomes" id="UP000194236"/>
    </source>
</evidence>
<evidence type="ECO:0000256" key="3">
    <source>
        <dbReference type="SAM" id="MobiDB-lite"/>
    </source>
</evidence>
<sequence>MGRRMKSTKSGKYINPTDQARKEARKRELKKNKKQRLIVRKAVLKGKDPYQIISDMERLDKMEYDFYNPPSLNEKVLKDKRRKLKETWDRLLRLYVKEDKDRYMELKRMEGDYDVKRNELVKQYEAVKSAHEVN</sequence>
<dbReference type="PANTHER" id="PTHR13361:SF1">
    <property type="entry name" value="WW DOMAIN-BINDING PROTEIN 11"/>
    <property type="match status" value="1"/>
</dbReference>
<keyword evidence="2" id="KW-0539">Nucleus</keyword>
<dbReference type="AlphaFoldDB" id="A0A1Y3B108"/>
<protein>
    <recommendedName>
        <fullName evidence="4">Wbp11/ELF5/Saf1 N-terminal domain-containing protein</fullName>
    </recommendedName>
</protein>
<feature type="non-terminal residue" evidence="5">
    <location>
        <position position="134"/>
    </location>
</feature>
<dbReference type="Pfam" id="PF09429">
    <property type="entry name" value="Wbp11"/>
    <property type="match status" value="1"/>
</dbReference>
<dbReference type="OrthoDB" id="10067323at2759"/>
<dbReference type="EMBL" id="MUJZ01052222">
    <property type="protein sequence ID" value="OTF73306.1"/>
    <property type="molecule type" value="Genomic_DNA"/>
</dbReference>
<dbReference type="GO" id="GO:0006396">
    <property type="term" value="P:RNA processing"/>
    <property type="evidence" value="ECO:0007669"/>
    <property type="project" value="InterPro"/>
</dbReference>
<dbReference type="Proteomes" id="UP000194236">
    <property type="component" value="Unassembled WGS sequence"/>
</dbReference>
<feature type="domain" description="Wbp11/ELF5/Saf1 N-terminal" evidence="4">
    <location>
        <begin position="11"/>
        <end position="91"/>
    </location>
</feature>
<dbReference type="PANTHER" id="PTHR13361">
    <property type="entry name" value="WW DOMAIN-BINDING PROTEIN 11"/>
    <property type="match status" value="1"/>
</dbReference>
<name>A0A1Y3B108_EURMA</name>
<comment type="caution">
    <text evidence="5">The sequence shown here is derived from an EMBL/GenBank/DDBJ whole genome shotgun (WGS) entry which is preliminary data.</text>
</comment>
<dbReference type="InterPro" id="IPR019007">
    <property type="entry name" value="Wbp11/ELF5/Saf1_N"/>
</dbReference>